<dbReference type="InterPro" id="IPR029241">
    <property type="entry name" value="TSGA13"/>
</dbReference>
<feature type="region of interest" description="Disordered" evidence="1">
    <location>
        <begin position="89"/>
        <end position="111"/>
    </location>
</feature>
<dbReference type="PANTHER" id="PTHR37352:SF1">
    <property type="entry name" value="TESTIS-SPECIFIC GENE 13 PROTEIN"/>
    <property type="match status" value="1"/>
</dbReference>
<gene>
    <name evidence="2" type="primary">LOC100185515</name>
</gene>
<feature type="compositionally biased region" description="Basic and acidic residues" evidence="1">
    <location>
        <begin position="89"/>
        <end position="104"/>
    </location>
</feature>
<feature type="compositionally biased region" description="Polar residues" evidence="1">
    <location>
        <begin position="8"/>
        <end position="28"/>
    </location>
</feature>
<dbReference type="AlphaFoldDB" id="A0A6F9DJ57"/>
<proteinExistence type="evidence at transcript level"/>
<organism evidence="2">
    <name type="scientific">Phallusia mammillata</name>
    <dbReference type="NCBI Taxonomy" id="59560"/>
    <lineage>
        <taxon>Eukaryota</taxon>
        <taxon>Metazoa</taxon>
        <taxon>Chordata</taxon>
        <taxon>Tunicata</taxon>
        <taxon>Ascidiacea</taxon>
        <taxon>Phlebobranchia</taxon>
        <taxon>Ascidiidae</taxon>
        <taxon>Phallusia</taxon>
    </lineage>
</organism>
<dbReference type="EMBL" id="LR787083">
    <property type="protein sequence ID" value="CAB3262945.1"/>
    <property type="molecule type" value="mRNA"/>
</dbReference>
<accession>A0A6F9DJ57</accession>
<name>A0A6F9DJ57_9ASCI</name>
<protein>
    <submittedName>
        <fullName evidence="2">Uncharacterized protein LOC100185515</fullName>
    </submittedName>
</protein>
<sequence>MEGVPKSSLKSSRRQSMISVSTPTSQVKHVTLRRLSEPQEWDEMQQRPTNISHPLNDVSMQEENEVVPEHHQVLYELLGADKAESILNPKMEEPAKKELESKAESRHRRKVPTVDTGLGAEALWKILKKESDRKLATMDNKIRKDCKVAYGAFLRESINENRVIVHRSFTQHTDVPELDKLIDKKYQGRVRRARHHTNVMYRASENNKNKTSVLLNNNPLPDYTDREGAMPITRYFADDLKVRLWDDNSLPKIESPRAIENDPSNPSIGETVRRQFSNLHFLTEDRARTKGTFYGKYADDDLVKMVTDFPGYKTKLPPSMTARVTVSAPVHDTTGYRDSINQARLFTRRSLHQQKREPTWQPLTVGALMEYSPTKHAMGAGEFRFGQTSRWKTPAPSTA</sequence>
<evidence type="ECO:0000313" key="2">
    <source>
        <dbReference type="EMBL" id="CAB3262945.1"/>
    </source>
</evidence>
<feature type="region of interest" description="Disordered" evidence="1">
    <location>
        <begin position="1"/>
        <end position="54"/>
    </location>
</feature>
<reference evidence="2" key="1">
    <citation type="submission" date="2020-04" db="EMBL/GenBank/DDBJ databases">
        <authorList>
            <person name="Neveu A P."/>
        </authorList>
    </citation>
    <scope>NUCLEOTIDE SEQUENCE</scope>
    <source>
        <tissue evidence="2">Whole embryo</tissue>
    </source>
</reference>
<evidence type="ECO:0000256" key="1">
    <source>
        <dbReference type="SAM" id="MobiDB-lite"/>
    </source>
</evidence>
<dbReference type="PANTHER" id="PTHR37352">
    <property type="entry name" value="TESTIS-SPECIFIC GENE 13 PROTEIN"/>
    <property type="match status" value="1"/>
</dbReference>